<accession>A0A6L5WN24</accession>
<proteinExistence type="predicted"/>
<evidence type="ECO:0000313" key="2">
    <source>
        <dbReference type="Proteomes" id="UP000476338"/>
    </source>
</evidence>
<dbReference type="AlphaFoldDB" id="A0A6L5WN24"/>
<organism evidence="1 2">
    <name type="scientific">Campylobacter portucalensis</name>
    <dbReference type="NCBI Taxonomy" id="2608384"/>
    <lineage>
        <taxon>Bacteria</taxon>
        <taxon>Pseudomonadati</taxon>
        <taxon>Campylobacterota</taxon>
        <taxon>Epsilonproteobacteria</taxon>
        <taxon>Campylobacterales</taxon>
        <taxon>Campylobacteraceae</taxon>
        <taxon>Campylobacter</taxon>
    </lineage>
</organism>
<keyword evidence="2" id="KW-1185">Reference proteome</keyword>
<reference evidence="1 2" key="1">
    <citation type="submission" date="2019-09" db="EMBL/GenBank/DDBJ databases">
        <authorList>
            <person name="Silva M."/>
            <person name="Pereira G."/>
            <person name="Lopes-Da-Costa L."/>
            <person name="Silva E."/>
        </authorList>
    </citation>
    <scope>NUCLEOTIDE SEQUENCE [LARGE SCALE GENOMIC DNA]</scope>
    <source>
        <strain evidence="1 2">FMV-PI01</strain>
    </source>
</reference>
<dbReference type="RefSeq" id="WP_154571427.1">
    <property type="nucleotide sequence ID" value="NZ_VWSJ01000059.1"/>
</dbReference>
<sequence length="274" mass="30618">MSFNFSGSIPNGVSVKGNVALGSAIRKTGDSSIIGGKTTTAIMFYGLISSGGPMDYKTQGSQYENFGNYNYGAMARAMGIDENFAKAGAAAQQARNIMKATLKNGKEWLDNNLSLEDKAKYGKYYDTAKNIKENNPDSYDYALFQYFLDESMKMGDETGDYEYLDDPKDQKYIDDGYNDAKNNGYGSDLEPITFDDFSRLDNVGKYVFGLDNGGPIQDFIDNFKNFVDNLSDYINDIFKDFAKGLYDFLDYMSPQWIKDIIAQLYDPLALDLDG</sequence>
<name>A0A6L5WN24_9BACT</name>
<evidence type="ECO:0000313" key="1">
    <source>
        <dbReference type="EMBL" id="MSN97183.1"/>
    </source>
</evidence>
<gene>
    <name evidence="1" type="ORF">F1B92_08435</name>
</gene>
<feature type="non-terminal residue" evidence="1">
    <location>
        <position position="274"/>
    </location>
</feature>
<dbReference type="Proteomes" id="UP000476338">
    <property type="component" value="Unassembled WGS sequence"/>
</dbReference>
<reference evidence="1 2" key="2">
    <citation type="submission" date="2020-03" db="EMBL/GenBank/DDBJ databases">
        <title>Campylobacter portucalensis sp. nov., a new species of Campylobacter isolated from the reproductive tract of bulls.</title>
        <authorList>
            <person name="Silva M.F."/>
            <person name="Pereira G."/>
            <person name="Carneiro C."/>
            <person name="Hemphill A."/>
            <person name="Mateus L."/>
            <person name="Lopes-Da-Costa L."/>
            <person name="Silva E."/>
        </authorList>
    </citation>
    <scope>NUCLEOTIDE SEQUENCE [LARGE SCALE GENOMIC DNA]</scope>
    <source>
        <strain evidence="1 2">FMV-PI01</strain>
    </source>
</reference>
<comment type="caution">
    <text evidence="1">The sequence shown here is derived from an EMBL/GenBank/DDBJ whole genome shotgun (WGS) entry which is preliminary data.</text>
</comment>
<protein>
    <submittedName>
        <fullName evidence="1">Uncharacterized protein</fullName>
    </submittedName>
</protein>
<dbReference type="EMBL" id="VWSJ01000059">
    <property type="protein sequence ID" value="MSN97183.1"/>
    <property type="molecule type" value="Genomic_DNA"/>
</dbReference>